<organism evidence="2 3">
    <name type="scientific">Haloarcula salina</name>
    <dbReference type="NCBI Taxonomy" id="1429914"/>
    <lineage>
        <taxon>Archaea</taxon>
        <taxon>Methanobacteriati</taxon>
        <taxon>Methanobacteriota</taxon>
        <taxon>Stenosarchaea group</taxon>
        <taxon>Halobacteria</taxon>
        <taxon>Halobacteriales</taxon>
        <taxon>Haloarculaceae</taxon>
        <taxon>Haloarcula</taxon>
    </lineage>
</organism>
<dbReference type="SUPFAM" id="SSF46785">
    <property type="entry name" value="Winged helix' DNA-binding domain"/>
    <property type="match status" value="1"/>
</dbReference>
<dbReference type="InterPro" id="IPR000835">
    <property type="entry name" value="HTH_MarR-typ"/>
</dbReference>
<proteinExistence type="predicted"/>
<dbReference type="RefSeq" id="WP_162412521.1">
    <property type="nucleotide sequence ID" value="NZ_JAHQXE010000001.1"/>
</dbReference>
<dbReference type="InterPro" id="IPR036388">
    <property type="entry name" value="WH-like_DNA-bd_sf"/>
</dbReference>
<dbReference type="Pfam" id="PF12802">
    <property type="entry name" value="MarR_2"/>
    <property type="match status" value="1"/>
</dbReference>
<evidence type="ECO:0000259" key="1">
    <source>
        <dbReference type="Pfam" id="PF12802"/>
    </source>
</evidence>
<dbReference type="Proteomes" id="UP001166304">
    <property type="component" value="Unassembled WGS sequence"/>
</dbReference>
<sequence length="77" mass="8623">MSTLVPNRVKETPASARLVYTALDANGPLEREELIDETGIARRTVNSALAELRERGLVEAREHPADHRRRLYAAAEQ</sequence>
<dbReference type="EMBL" id="JAHQXE010000001">
    <property type="protein sequence ID" value="MBV0900161.1"/>
    <property type="molecule type" value="Genomic_DNA"/>
</dbReference>
<reference evidence="2" key="1">
    <citation type="submission" date="2021-06" db="EMBL/GenBank/DDBJ databases">
        <title>New haloarchaea isolates fom saline soil.</title>
        <authorList>
            <person name="Duran-Viseras A."/>
            <person name="Sanchez-Porro C.S."/>
            <person name="Ventosa A."/>
        </authorList>
    </citation>
    <scope>NUCLEOTIDE SEQUENCE</scope>
    <source>
        <strain evidence="2">JCM 18369</strain>
    </source>
</reference>
<evidence type="ECO:0000313" key="3">
    <source>
        <dbReference type="Proteomes" id="UP001166304"/>
    </source>
</evidence>
<dbReference type="InterPro" id="IPR036390">
    <property type="entry name" value="WH_DNA-bd_sf"/>
</dbReference>
<accession>A0AA41KFY6</accession>
<dbReference type="AlphaFoldDB" id="A0AA41KFY6"/>
<dbReference type="Gene3D" id="1.10.10.10">
    <property type="entry name" value="Winged helix-like DNA-binding domain superfamily/Winged helix DNA-binding domain"/>
    <property type="match status" value="1"/>
</dbReference>
<dbReference type="GO" id="GO:0003700">
    <property type="term" value="F:DNA-binding transcription factor activity"/>
    <property type="evidence" value="ECO:0007669"/>
    <property type="project" value="InterPro"/>
</dbReference>
<keyword evidence="3" id="KW-1185">Reference proteome</keyword>
<gene>
    <name evidence="2" type="ORF">KTS37_00025</name>
</gene>
<comment type="caution">
    <text evidence="2">The sequence shown here is derived from an EMBL/GenBank/DDBJ whole genome shotgun (WGS) entry which is preliminary data.</text>
</comment>
<evidence type="ECO:0000313" key="2">
    <source>
        <dbReference type="EMBL" id="MBV0900161.1"/>
    </source>
</evidence>
<feature type="domain" description="HTH marR-type" evidence="1">
    <location>
        <begin position="22"/>
        <end position="69"/>
    </location>
</feature>
<name>A0AA41KFY6_9EURY</name>
<protein>
    <submittedName>
        <fullName evidence="2">MarR family transcriptional regulator</fullName>
    </submittedName>
</protein>